<dbReference type="AlphaFoldDB" id="A0AAV4PF40"/>
<accession>A0AAV4PF40</accession>
<dbReference type="EMBL" id="BPLR01004476">
    <property type="protein sequence ID" value="GIX95160.1"/>
    <property type="molecule type" value="Genomic_DNA"/>
</dbReference>
<comment type="caution">
    <text evidence="1">The sequence shown here is derived from an EMBL/GenBank/DDBJ whole genome shotgun (WGS) entry which is preliminary data.</text>
</comment>
<gene>
    <name evidence="1" type="ORF">CEXT_95221</name>
</gene>
<sequence length="72" mass="7815">MLNSLIDVFCSHNAEGSFDLFASVTRAAISLCQLELAYSSVALGMITEGGLEVTGWCKAKRWIFLGKVIMLS</sequence>
<evidence type="ECO:0000313" key="2">
    <source>
        <dbReference type="Proteomes" id="UP001054945"/>
    </source>
</evidence>
<protein>
    <submittedName>
        <fullName evidence="1">Uncharacterized protein</fullName>
    </submittedName>
</protein>
<proteinExistence type="predicted"/>
<reference evidence="1 2" key="1">
    <citation type="submission" date="2021-06" db="EMBL/GenBank/DDBJ databases">
        <title>Caerostris extrusa draft genome.</title>
        <authorList>
            <person name="Kono N."/>
            <person name="Arakawa K."/>
        </authorList>
    </citation>
    <scope>NUCLEOTIDE SEQUENCE [LARGE SCALE GENOMIC DNA]</scope>
</reference>
<evidence type="ECO:0000313" key="1">
    <source>
        <dbReference type="EMBL" id="GIX95160.1"/>
    </source>
</evidence>
<dbReference type="Proteomes" id="UP001054945">
    <property type="component" value="Unassembled WGS sequence"/>
</dbReference>
<keyword evidence="2" id="KW-1185">Reference proteome</keyword>
<name>A0AAV4PF40_CAEEX</name>
<organism evidence="1 2">
    <name type="scientific">Caerostris extrusa</name>
    <name type="common">Bark spider</name>
    <name type="synonym">Caerostris bankana</name>
    <dbReference type="NCBI Taxonomy" id="172846"/>
    <lineage>
        <taxon>Eukaryota</taxon>
        <taxon>Metazoa</taxon>
        <taxon>Ecdysozoa</taxon>
        <taxon>Arthropoda</taxon>
        <taxon>Chelicerata</taxon>
        <taxon>Arachnida</taxon>
        <taxon>Araneae</taxon>
        <taxon>Araneomorphae</taxon>
        <taxon>Entelegynae</taxon>
        <taxon>Araneoidea</taxon>
        <taxon>Araneidae</taxon>
        <taxon>Caerostris</taxon>
    </lineage>
</organism>